<dbReference type="Gene3D" id="3.90.960.10">
    <property type="entry name" value="YbaK/aminoacyl-tRNA synthetase-associated domain"/>
    <property type="match status" value="1"/>
</dbReference>
<evidence type="ECO:0000313" key="3">
    <source>
        <dbReference type="Proteomes" id="UP001174209"/>
    </source>
</evidence>
<accession>A0ABT8JZ47</accession>
<gene>
    <name evidence="2" type="ORF">P5G52_04955</name>
</gene>
<dbReference type="Proteomes" id="UP001174209">
    <property type="component" value="Unassembled WGS sequence"/>
</dbReference>
<dbReference type="InterPro" id="IPR007214">
    <property type="entry name" value="YbaK/aa-tRNA-synth-assoc-dom"/>
</dbReference>
<dbReference type="PANTHER" id="PTHR30411">
    <property type="entry name" value="CYTOPLASMIC PROTEIN"/>
    <property type="match status" value="1"/>
</dbReference>
<feature type="domain" description="YbaK/aminoacyl-tRNA synthetase-associated" evidence="1">
    <location>
        <begin position="32"/>
        <end position="142"/>
    </location>
</feature>
<keyword evidence="3" id="KW-1185">Reference proteome</keyword>
<dbReference type="SUPFAM" id="SSF55826">
    <property type="entry name" value="YbaK/ProRS associated domain"/>
    <property type="match status" value="1"/>
</dbReference>
<dbReference type="CDD" id="cd04332">
    <property type="entry name" value="YbaK_like"/>
    <property type="match status" value="1"/>
</dbReference>
<dbReference type="EMBL" id="JAROCG010000001">
    <property type="protein sequence ID" value="MDN4610212.1"/>
    <property type="molecule type" value="Genomic_DNA"/>
</dbReference>
<organism evidence="2 3">
    <name type="scientific">Arthrobacter burdickii</name>
    <dbReference type="NCBI Taxonomy" id="3035920"/>
    <lineage>
        <taxon>Bacteria</taxon>
        <taxon>Bacillati</taxon>
        <taxon>Actinomycetota</taxon>
        <taxon>Actinomycetes</taxon>
        <taxon>Micrococcales</taxon>
        <taxon>Micrococcaceae</taxon>
        <taxon>Arthrobacter</taxon>
    </lineage>
</organism>
<comment type="caution">
    <text evidence="2">The sequence shown here is derived from an EMBL/GenBank/DDBJ whole genome shotgun (WGS) entry which is preliminary data.</text>
</comment>
<protein>
    <submittedName>
        <fullName evidence="2">YbaK/EbsC family protein</fullName>
    </submittedName>
</protein>
<dbReference type="InterPro" id="IPR036754">
    <property type="entry name" value="YbaK/aa-tRNA-synt-asso_dom_sf"/>
</dbReference>
<sequence>MDSPDPRPLPAERDASARGLDVVLVPRKDDGTFDDVAAAQGLSGDDGVKTMVAKVSGGTTVFVLIPGTRRLDWAKLRSLLAVNKASLVKPEAALDITGYESGTITPLGSSSVLPVYADERIPGRRIGMGSGSRDYLLFTDADPLLASLGATVGDITSELPEE</sequence>
<proteinExistence type="predicted"/>
<dbReference type="Pfam" id="PF04073">
    <property type="entry name" value="tRNA_edit"/>
    <property type="match status" value="1"/>
</dbReference>
<dbReference type="PANTHER" id="PTHR30411:SF1">
    <property type="entry name" value="CYTOPLASMIC PROTEIN"/>
    <property type="match status" value="1"/>
</dbReference>
<evidence type="ECO:0000259" key="1">
    <source>
        <dbReference type="Pfam" id="PF04073"/>
    </source>
</evidence>
<dbReference type="RefSeq" id="WP_301225198.1">
    <property type="nucleotide sequence ID" value="NZ_JAROCG010000001.1"/>
</dbReference>
<evidence type="ECO:0000313" key="2">
    <source>
        <dbReference type="EMBL" id="MDN4610212.1"/>
    </source>
</evidence>
<name>A0ABT8JZ47_9MICC</name>
<reference evidence="2" key="1">
    <citation type="submission" date="2023-06" db="EMBL/GenBank/DDBJ databases">
        <title>MT1 and MT2 Draft Genomes of Novel Species.</title>
        <authorList>
            <person name="Venkateswaran K."/>
        </authorList>
    </citation>
    <scope>NUCLEOTIDE SEQUENCE</scope>
    <source>
        <strain evidence="2">IIF3SC-B10</strain>
    </source>
</reference>